<keyword evidence="4" id="KW-0489">Methyltransferase</keyword>
<feature type="domain" description="Methyltransferase" evidence="2">
    <location>
        <begin position="199"/>
        <end position="304"/>
    </location>
</feature>
<comment type="caution">
    <text evidence="4">The sequence shown here is derived from an EMBL/GenBank/DDBJ whole genome shotgun (WGS) entry which is preliminary data.</text>
</comment>
<dbReference type="Pfam" id="PF13847">
    <property type="entry name" value="Methyltransf_31"/>
    <property type="match status" value="1"/>
</dbReference>
<sequence>MSTETSVPSTQPTAPESAATAPPDATPAIDMDALMAFVFRAVDEVGATLNAALVVLGDKLGYYKDLAANGPTTPAELAARTGTAEPYAREWLNAQAAGAYLTYDPPSGRYTLPPEQAIALTVEDSPAFLPGFFQIALGTVHDVDHILDAARNGAGYGWHEHVTDVHVGCERFFRPSYNANLIDAWLPALDGVVEKLQEGALVADVGCGHGASTVLMAQAFPNSRFVGSDYHEASIATARRRAADAGVADRVDFQVAPAQALPGSGFDLITMFDCLHDMGDPVGAAEQVRRALAPDGTWMVVEPMAGDHVEDNLNPVGRAYYGFSTLLCTPASLSQDVGLALGTQAGPARIRDVATAAGFTRFASVAQTPFNRVLEIRP</sequence>
<dbReference type="Proteomes" id="UP000419743">
    <property type="component" value="Unassembled WGS sequence"/>
</dbReference>
<dbReference type="InterPro" id="IPR053173">
    <property type="entry name" value="SAM-binding_MTase"/>
</dbReference>
<feature type="compositionally biased region" description="Low complexity" evidence="1">
    <location>
        <begin position="8"/>
        <end position="25"/>
    </location>
</feature>
<organism evidence="4 5">
    <name type="scientific">Occultella aeris</name>
    <dbReference type="NCBI Taxonomy" id="2761496"/>
    <lineage>
        <taxon>Bacteria</taxon>
        <taxon>Bacillati</taxon>
        <taxon>Actinomycetota</taxon>
        <taxon>Actinomycetes</taxon>
        <taxon>Micrococcales</taxon>
        <taxon>Ruaniaceae</taxon>
        <taxon>Occultella</taxon>
    </lineage>
</organism>
<dbReference type="GO" id="GO:0102082">
    <property type="term" value="F:demethylrebeccamycin--D-glucose O-methyltransferase activity"/>
    <property type="evidence" value="ECO:0007669"/>
    <property type="project" value="UniProtKB-EC"/>
</dbReference>
<reference evidence="4 5" key="1">
    <citation type="submission" date="2019-11" db="EMBL/GenBank/DDBJ databases">
        <authorList>
            <person name="Criscuolo A."/>
        </authorList>
    </citation>
    <scope>NUCLEOTIDE SEQUENCE [LARGE SCALE GENOMIC DNA]</scope>
    <source>
        <strain evidence="4">CIP111667</strain>
    </source>
</reference>
<dbReference type="InterPro" id="IPR029063">
    <property type="entry name" value="SAM-dependent_MTases_sf"/>
</dbReference>
<dbReference type="EC" id="2.1.1.164" evidence="4"/>
<dbReference type="PANTHER" id="PTHR45128:SF2">
    <property type="entry name" value="METHYLTRANSFERASE DOMAIN-CONTAINING PROTEIN"/>
    <property type="match status" value="1"/>
</dbReference>
<dbReference type="Gene3D" id="3.40.50.150">
    <property type="entry name" value="Vaccinia Virus protein VP39"/>
    <property type="match status" value="1"/>
</dbReference>
<evidence type="ECO:0000259" key="3">
    <source>
        <dbReference type="Pfam" id="PF21320"/>
    </source>
</evidence>
<dbReference type="AlphaFoldDB" id="A0A7M4DIJ4"/>
<dbReference type="Pfam" id="PF21320">
    <property type="entry name" value="WHD_Rv2258c"/>
    <property type="match status" value="1"/>
</dbReference>
<feature type="region of interest" description="Disordered" evidence="1">
    <location>
        <begin position="1"/>
        <end position="25"/>
    </location>
</feature>
<dbReference type="InterPro" id="IPR048711">
    <property type="entry name" value="WHD_Rv2258c"/>
</dbReference>
<protein>
    <submittedName>
        <fullName evidence="4">Demethylrebeccamycin-D-glucose O-methyltransferase</fullName>
        <ecNumber evidence="4">2.1.1.164</ecNumber>
    </submittedName>
</protein>
<dbReference type="GO" id="GO:0032259">
    <property type="term" value="P:methylation"/>
    <property type="evidence" value="ECO:0007669"/>
    <property type="project" value="UniProtKB-KW"/>
</dbReference>
<dbReference type="InterPro" id="IPR036390">
    <property type="entry name" value="WH_DNA-bd_sf"/>
</dbReference>
<evidence type="ECO:0000256" key="1">
    <source>
        <dbReference type="SAM" id="MobiDB-lite"/>
    </source>
</evidence>
<gene>
    <name evidence="4" type="primary">rebM_1</name>
    <name evidence="4" type="ORF">HALOF300_01947</name>
</gene>
<dbReference type="PANTHER" id="PTHR45128">
    <property type="entry name" value="METHYLTRANSFERASE TYPE 11"/>
    <property type="match status" value="1"/>
</dbReference>
<keyword evidence="4" id="KW-0808">Transferase</keyword>
<dbReference type="RefSeq" id="WP_156740740.1">
    <property type="nucleotide sequence ID" value="NZ_CACRYJ010000025.1"/>
</dbReference>
<proteinExistence type="predicted"/>
<feature type="domain" description="S-adenosylmethionine-dependent methyltransferase Rv2258c-like winged HTH" evidence="3">
    <location>
        <begin position="52"/>
        <end position="121"/>
    </location>
</feature>
<dbReference type="SUPFAM" id="SSF53335">
    <property type="entry name" value="S-adenosyl-L-methionine-dependent methyltransferases"/>
    <property type="match status" value="1"/>
</dbReference>
<dbReference type="InterPro" id="IPR025714">
    <property type="entry name" value="Methyltranfer_dom"/>
</dbReference>
<evidence type="ECO:0000313" key="4">
    <source>
        <dbReference type="EMBL" id="VZO36769.1"/>
    </source>
</evidence>
<dbReference type="EMBL" id="CACRYJ010000025">
    <property type="protein sequence ID" value="VZO36769.1"/>
    <property type="molecule type" value="Genomic_DNA"/>
</dbReference>
<keyword evidence="5" id="KW-1185">Reference proteome</keyword>
<name>A0A7M4DIJ4_9MICO</name>
<dbReference type="SUPFAM" id="SSF46785">
    <property type="entry name" value="Winged helix' DNA-binding domain"/>
    <property type="match status" value="1"/>
</dbReference>
<evidence type="ECO:0000259" key="2">
    <source>
        <dbReference type="Pfam" id="PF13847"/>
    </source>
</evidence>
<dbReference type="CDD" id="cd02440">
    <property type="entry name" value="AdoMet_MTases"/>
    <property type="match status" value="1"/>
</dbReference>
<evidence type="ECO:0000313" key="5">
    <source>
        <dbReference type="Proteomes" id="UP000419743"/>
    </source>
</evidence>
<accession>A0A7M4DIJ4</accession>